<proteinExistence type="predicted"/>
<evidence type="ECO:0000313" key="2">
    <source>
        <dbReference type="Proteomes" id="UP000634805"/>
    </source>
</evidence>
<organism evidence="1 2">
    <name type="scientific">Candidatus Argoarchaeum ethanivorans</name>
    <dbReference type="NCBI Taxonomy" id="2608793"/>
    <lineage>
        <taxon>Archaea</taxon>
        <taxon>Methanobacteriati</taxon>
        <taxon>Methanobacteriota</taxon>
        <taxon>Stenosarchaea group</taxon>
        <taxon>Methanomicrobia</taxon>
        <taxon>Methanosarcinales</taxon>
        <taxon>Methanosarcinales incertae sedis</taxon>
        <taxon>GOM Arc I cluster</taxon>
        <taxon>Candidatus Argoarchaeum</taxon>
    </lineage>
</organism>
<reference evidence="1" key="1">
    <citation type="submission" date="2020-10" db="EMBL/GenBank/DDBJ databases">
        <authorList>
            <person name="Hahn C.J."/>
            <person name="Laso-Perez R."/>
            <person name="Vulcano F."/>
            <person name="Vaziourakis K.-M."/>
            <person name="Stokke R."/>
            <person name="Steen I.H."/>
            <person name="Teske A."/>
            <person name="Boetius A."/>
            <person name="Liebeke M."/>
            <person name="Amann R."/>
            <person name="Knittel K."/>
        </authorList>
    </citation>
    <scope>NUCLEOTIDE SEQUENCE</scope>
    <source>
        <strain evidence="1">Gfbio:e3339647-f889-4370-9287-4fb5cb688e4c:AG392D22_GoMArc1</strain>
    </source>
</reference>
<evidence type="ECO:0000313" key="1">
    <source>
        <dbReference type="EMBL" id="CAD6491949.1"/>
    </source>
</evidence>
<dbReference type="EMBL" id="CAJHIS010000003">
    <property type="protein sequence ID" value="CAD6491949.1"/>
    <property type="molecule type" value="Genomic_DNA"/>
</dbReference>
<comment type="caution">
    <text evidence="1">The sequence shown here is derived from an EMBL/GenBank/DDBJ whole genome shotgun (WGS) entry which is preliminary data.</text>
</comment>
<gene>
    <name evidence="1" type="ORF">EMLJLAPB_00200</name>
</gene>
<dbReference type="Proteomes" id="UP000634805">
    <property type="component" value="Unassembled WGS sequence"/>
</dbReference>
<protein>
    <submittedName>
        <fullName evidence="1">Uncharacterized protein</fullName>
    </submittedName>
</protein>
<dbReference type="AlphaFoldDB" id="A0A811T911"/>
<name>A0A811T911_9EURY</name>
<sequence length="43" mass="4489">MVGTLAELIMDVVGFGGMRYDASKPDGMPQKLLDVFGDGWGGG</sequence>
<accession>A0A811T911</accession>